<dbReference type="PANTHER" id="PTHR44137">
    <property type="entry name" value="BNAC03G44070D PROTEIN"/>
    <property type="match status" value="1"/>
</dbReference>
<sequence length="228" mass="23581">MASAGVSSAIPPGLKKQLEAADKAFAGGDLKSAKMHADMAKALYPAVLDAQRAHAAYKVLHAANANAGNGNHYAVLGVAAPPNGRPTKESHDAVKASHKALCDLLGGADAKTATKTAAMAAALKLVNEAFAALTDIKKNEAASLRAPAGRPRLPPLRPVLQRPKASAAAPTRIAVVDSAVNTSDDQFFEQPAPEQKEVQGAGAAEEEEEDYYAGGRSRSGRVIPVVKY</sequence>
<proteinExistence type="predicted"/>
<protein>
    <submittedName>
        <fullName evidence="2">Uncharacterized protein</fullName>
    </submittedName>
</protein>
<dbReference type="EMBL" id="FJ234838">
    <property type="protein sequence ID" value="ACO87681.1"/>
    <property type="molecule type" value="Genomic_DNA"/>
</dbReference>
<dbReference type="PANTHER" id="PTHR44137:SF16">
    <property type="entry name" value="OS03G0837400 PROTEIN"/>
    <property type="match status" value="1"/>
</dbReference>
<reference evidence="2" key="1">
    <citation type="journal article" date="2009" name="Mol. Biol. Evol.">
        <title>Sixty million years in evolution of soft grain trait in grasses: emergence of the softness locus in the common ancestor of Pooideae and Ehrhartoideae, after their divergence from Panicoideae.</title>
        <authorList>
            <person name="Charles M."/>
            <person name="Tang H."/>
            <person name="Belcram H."/>
            <person name="Paterson A."/>
            <person name="Gornicki P."/>
            <person name="Chalhoub B."/>
        </authorList>
    </citation>
    <scope>NUCLEOTIDE SEQUENCE</scope>
</reference>
<organism evidence="2">
    <name type="scientific">Brachypodium sylvaticum</name>
    <name type="common">False brome</name>
    <dbReference type="NCBI Taxonomy" id="29664"/>
    <lineage>
        <taxon>Eukaryota</taxon>
        <taxon>Viridiplantae</taxon>
        <taxon>Streptophyta</taxon>
        <taxon>Embryophyta</taxon>
        <taxon>Tracheophyta</taxon>
        <taxon>Spermatophyta</taxon>
        <taxon>Magnoliopsida</taxon>
        <taxon>Liliopsida</taxon>
        <taxon>Poales</taxon>
        <taxon>Poaceae</taxon>
        <taxon>BOP clade</taxon>
        <taxon>Pooideae</taxon>
        <taxon>Stipodae</taxon>
        <taxon>Brachypodieae</taxon>
        <taxon>Brachypodium</taxon>
    </lineage>
</organism>
<evidence type="ECO:0000256" key="1">
    <source>
        <dbReference type="SAM" id="MobiDB-lite"/>
    </source>
</evidence>
<feature type="region of interest" description="Disordered" evidence="1">
    <location>
        <begin position="146"/>
        <end position="168"/>
    </location>
</feature>
<name>C3TX86_BRASY</name>
<dbReference type="AlphaFoldDB" id="C3TX86"/>
<evidence type="ECO:0000313" key="2">
    <source>
        <dbReference type="EMBL" id="ACO87681.1"/>
    </source>
</evidence>
<accession>C3TX86</accession>
<feature type="region of interest" description="Disordered" evidence="1">
    <location>
        <begin position="186"/>
        <end position="215"/>
    </location>
</feature>